<feature type="transmembrane region" description="Helical" evidence="5">
    <location>
        <begin position="461"/>
        <end position="480"/>
    </location>
</feature>
<dbReference type="GO" id="GO:0022857">
    <property type="term" value="F:transmembrane transporter activity"/>
    <property type="evidence" value="ECO:0007669"/>
    <property type="project" value="InterPro"/>
</dbReference>
<keyword evidence="7" id="KW-1185">Reference proteome</keyword>
<dbReference type="InterPro" id="IPR051679">
    <property type="entry name" value="DASS-Related_Transporters"/>
</dbReference>
<evidence type="ECO:0000256" key="2">
    <source>
        <dbReference type="ARBA" id="ARBA00022692"/>
    </source>
</evidence>
<accession>A0A2S5G908</accession>
<dbReference type="Proteomes" id="UP000239047">
    <property type="component" value="Unassembled WGS sequence"/>
</dbReference>
<keyword evidence="4 5" id="KW-0472">Membrane</keyword>
<dbReference type="GO" id="GO:0005886">
    <property type="term" value="C:plasma membrane"/>
    <property type="evidence" value="ECO:0007669"/>
    <property type="project" value="TreeGrafter"/>
</dbReference>
<evidence type="ECO:0000256" key="1">
    <source>
        <dbReference type="ARBA" id="ARBA00004141"/>
    </source>
</evidence>
<feature type="transmembrane region" description="Helical" evidence="5">
    <location>
        <begin position="182"/>
        <end position="201"/>
    </location>
</feature>
<comment type="caution">
    <text evidence="6">The sequence shown here is derived from an EMBL/GenBank/DDBJ whole genome shotgun (WGS) entry which is preliminary data.</text>
</comment>
<evidence type="ECO:0000256" key="5">
    <source>
        <dbReference type="SAM" id="Phobius"/>
    </source>
</evidence>
<feature type="transmembrane region" description="Helical" evidence="5">
    <location>
        <begin position="135"/>
        <end position="162"/>
    </location>
</feature>
<dbReference type="PANTHER" id="PTHR43652">
    <property type="entry name" value="BASIC AMINO ACID ANTIPORTER YFCC-RELATED"/>
    <property type="match status" value="1"/>
</dbReference>
<dbReference type="OrthoDB" id="9156049at2"/>
<feature type="transmembrane region" description="Helical" evidence="5">
    <location>
        <begin position="397"/>
        <end position="413"/>
    </location>
</feature>
<dbReference type="InterPro" id="IPR001898">
    <property type="entry name" value="SLC13A/DASS"/>
</dbReference>
<proteinExistence type="predicted"/>
<dbReference type="Pfam" id="PF00939">
    <property type="entry name" value="Na_sulph_symp"/>
    <property type="match status" value="1"/>
</dbReference>
<name>A0A2S5G908_9BACL</name>
<keyword evidence="3 5" id="KW-1133">Transmembrane helix</keyword>
<evidence type="ECO:0000256" key="4">
    <source>
        <dbReference type="ARBA" id="ARBA00023136"/>
    </source>
</evidence>
<dbReference type="RefSeq" id="WP_104059163.1">
    <property type="nucleotide sequence ID" value="NZ_PREZ01000006.1"/>
</dbReference>
<gene>
    <name evidence="6" type="ORF">C4B60_16710</name>
</gene>
<keyword evidence="2 5" id="KW-0812">Transmembrane</keyword>
<feature type="transmembrane region" description="Helical" evidence="5">
    <location>
        <begin position="331"/>
        <end position="353"/>
    </location>
</feature>
<protein>
    <submittedName>
        <fullName evidence="6">Citrate:succinate antiporter</fullName>
    </submittedName>
</protein>
<feature type="transmembrane region" description="Helical" evidence="5">
    <location>
        <begin position="373"/>
        <end position="390"/>
    </location>
</feature>
<sequence>MKTRTEKHERKHKLMNKLPHIQGKMKVLLGLHLFFLLFILTVAGELSYQGKAALFSFLSAMALWILTSLPAGYVAIGLILFMILLNAQPSGVLYQSLSEEVVWLMIGAFIIGEAFKKSGLTDRMSSYVIDRSTSISSAFKGVSAILILTAFFIPSTSGRAALSKPFIDKFGEYLSAKERSTLSLLVPIIILMSTSATLIGAGSHIIGVSLLESTVGEGISFIQWFVWGTPFAVAISVISLYTIKWTLRPKGKEETQASDFTERSDPAAAQKTLGKKEKQTILFIILLVAGWMTESIHHYDIAFVTMVGAFIYMMPRYGVISWKEGIESVSWNLVLFVAAATALGKALGDTGVVSWTQKHMLSFLAVFESSPEWLLVLAILIVTVTSHLYITSHTTRAVVLIPGIILFSQTVGVDPVAMVFISLIGMNYCVTFPVSSKALLLFYEEGKDGIDANDLLKISRILMPLYIGVMMLFYFTYWQWTGM</sequence>
<dbReference type="AlphaFoldDB" id="A0A2S5G908"/>
<evidence type="ECO:0000313" key="7">
    <source>
        <dbReference type="Proteomes" id="UP000239047"/>
    </source>
</evidence>
<feature type="transmembrane region" description="Helical" evidence="5">
    <location>
        <begin position="280"/>
        <end position="296"/>
    </location>
</feature>
<comment type="subcellular location">
    <subcellularLocation>
        <location evidence="1">Membrane</location>
        <topology evidence="1">Multi-pass membrane protein</topology>
    </subcellularLocation>
</comment>
<feature type="transmembrane region" description="Helical" evidence="5">
    <location>
        <begin position="302"/>
        <end position="319"/>
    </location>
</feature>
<dbReference type="PANTHER" id="PTHR43652:SF2">
    <property type="entry name" value="BASIC AMINO ACID ANTIPORTER YFCC-RELATED"/>
    <property type="match status" value="1"/>
</dbReference>
<dbReference type="EMBL" id="PREZ01000006">
    <property type="protein sequence ID" value="PPA69425.1"/>
    <property type="molecule type" value="Genomic_DNA"/>
</dbReference>
<feature type="transmembrane region" description="Helical" evidence="5">
    <location>
        <begin position="97"/>
        <end position="115"/>
    </location>
</feature>
<organism evidence="6 7">
    <name type="scientific">Jeotgalibacillus proteolyticus</name>
    <dbReference type="NCBI Taxonomy" id="2082395"/>
    <lineage>
        <taxon>Bacteria</taxon>
        <taxon>Bacillati</taxon>
        <taxon>Bacillota</taxon>
        <taxon>Bacilli</taxon>
        <taxon>Bacillales</taxon>
        <taxon>Caryophanaceae</taxon>
        <taxon>Jeotgalibacillus</taxon>
    </lineage>
</organism>
<feature type="transmembrane region" description="Helical" evidence="5">
    <location>
        <begin position="53"/>
        <end position="85"/>
    </location>
</feature>
<evidence type="ECO:0000256" key="3">
    <source>
        <dbReference type="ARBA" id="ARBA00022989"/>
    </source>
</evidence>
<reference evidence="6 7" key="1">
    <citation type="submission" date="2018-02" db="EMBL/GenBank/DDBJ databases">
        <title>Jeotgalibacillus proteolyticum sp. nov. a protease producing bacterium isolated from ocean sediments of Laizhou Bay.</title>
        <authorList>
            <person name="Li Y."/>
        </authorList>
    </citation>
    <scope>NUCLEOTIDE SEQUENCE [LARGE SCALE GENOMIC DNA]</scope>
    <source>
        <strain evidence="6 7">22-7</strain>
    </source>
</reference>
<evidence type="ECO:0000313" key="6">
    <source>
        <dbReference type="EMBL" id="PPA69425.1"/>
    </source>
</evidence>
<feature type="transmembrane region" description="Helical" evidence="5">
    <location>
        <begin position="221"/>
        <end position="243"/>
    </location>
</feature>